<accession>A0A5M3N8D5</accession>
<evidence type="ECO:0000256" key="2">
    <source>
        <dbReference type="SAM" id="MobiDB-lite"/>
    </source>
</evidence>
<name>A0A5M3N8D5_CONPW</name>
<dbReference type="RefSeq" id="XP_007763910.1">
    <property type="nucleotide sequence ID" value="XM_007765720.1"/>
</dbReference>
<gene>
    <name evidence="3" type="ORF">CONPUDRAFT_141530</name>
</gene>
<dbReference type="OMA" id="KDRECDK"/>
<feature type="coiled-coil region" evidence="1">
    <location>
        <begin position="180"/>
        <end position="217"/>
    </location>
</feature>
<evidence type="ECO:0000256" key="1">
    <source>
        <dbReference type="SAM" id="Coils"/>
    </source>
</evidence>
<sequence length="220" mass="24697">MRRAQSVRTHHSRAATSGTPDDLGRLRESDDSTQGSSMEENLRRQLLEKDRENDKLRTTIVALQTQLKSRPPIETLQELEKEYKNLDLILQGTQRENERCMAELERAKVREKMLEQALMKLAGENWQSALDIAPAPTIAVRTAAGHSRSGSIDVRETPPASVESTAAQLEQVRLLILGMDQKLQDREESLNKAVQRAESEGNKMEVAKQEIAKLATRAST</sequence>
<feature type="region of interest" description="Disordered" evidence="2">
    <location>
        <begin position="1"/>
        <end position="51"/>
    </location>
</feature>
<proteinExistence type="predicted"/>
<reference evidence="4" key="1">
    <citation type="journal article" date="2012" name="Science">
        <title>The Paleozoic origin of enzymatic lignin decomposition reconstructed from 31 fungal genomes.</title>
        <authorList>
            <person name="Floudas D."/>
            <person name="Binder M."/>
            <person name="Riley R."/>
            <person name="Barry K."/>
            <person name="Blanchette R.A."/>
            <person name="Henrissat B."/>
            <person name="Martinez A.T."/>
            <person name="Otillar R."/>
            <person name="Spatafora J.W."/>
            <person name="Yadav J.S."/>
            <person name="Aerts A."/>
            <person name="Benoit I."/>
            <person name="Boyd A."/>
            <person name="Carlson A."/>
            <person name="Copeland A."/>
            <person name="Coutinho P.M."/>
            <person name="de Vries R.P."/>
            <person name="Ferreira P."/>
            <person name="Findley K."/>
            <person name="Foster B."/>
            <person name="Gaskell J."/>
            <person name="Glotzer D."/>
            <person name="Gorecki P."/>
            <person name="Heitman J."/>
            <person name="Hesse C."/>
            <person name="Hori C."/>
            <person name="Igarashi K."/>
            <person name="Jurgens J.A."/>
            <person name="Kallen N."/>
            <person name="Kersten P."/>
            <person name="Kohler A."/>
            <person name="Kuees U."/>
            <person name="Kumar T.K.A."/>
            <person name="Kuo A."/>
            <person name="LaButti K."/>
            <person name="Larrondo L.F."/>
            <person name="Lindquist E."/>
            <person name="Ling A."/>
            <person name="Lombard V."/>
            <person name="Lucas S."/>
            <person name="Lundell T."/>
            <person name="Martin R."/>
            <person name="McLaughlin D.J."/>
            <person name="Morgenstern I."/>
            <person name="Morin E."/>
            <person name="Murat C."/>
            <person name="Nagy L.G."/>
            <person name="Nolan M."/>
            <person name="Ohm R.A."/>
            <person name="Patyshakuliyeva A."/>
            <person name="Rokas A."/>
            <person name="Ruiz-Duenas F.J."/>
            <person name="Sabat G."/>
            <person name="Salamov A."/>
            <person name="Samejima M."/>
            <person name="Schmutz J."/>
            <person name="Slot J.C."/>
            <person name="St John F."/>
            <person name="Stenlid J."/>
            <person name="Sun H."/>
            <person name="Sun S."/>
            <person name="Syed K."/>
            <person name="Tsang A."/>
            <person name="Wiebenga A."/>
            <person name="Young D."/>
            <person name="Pisabarro A."/>
            <person name="Eastwood D.C."/>
            <person name="Martin F."/>
            <person name="Cullen D."/>
            <person name="Grigoriev I.V."/>
            <person name="Hibbett D.S."/>
        </authorList>
    </citation>
    <scope>NUCLEOTIDE SEQUENCE [LARGE SCALE GENOMIC DNA]</scope>
    <source>
        <strain evidence="4">RWD-64-598 SS2</strain>
    </source>
</reference>
<dbReference type="OrthoDB" id="3363533at2759"/>
<dbReference type="EMBL" id="JH711573">
    <property type="protein sequence ID" value="EIW87417.1"/>
    <property type="molecule type" value="Genomic_DNA"/>
</dbReference>
<evidence type="ECO:0000313" key="4">
    <source>
        <dbReference type="Proteomes" id="UP000053558"/>
    </source>
</evidence>
<organism evidence="3 4">
    <name type="scientific">Coniophora puteana (strain RWD-64-598)</name>
    <name type="common">Brown rot fungus</name>
    <dbReference type="NCBI Taxonomy" id="741705"/>
    <lineage>
        <taxon>Eukaryota</taxon>
        <taxon>Fungi</taxon>
        <taxon>Dikarya</taxon>
        <taxon>Basidiomycota</taxon>
        <taxon>Agaricomycotina</taxon>
        <taxon>Agaricomycetes</taxon>
        <taxon>Agaricomycetidae</taxon>
        <taxon>Boletales</taxon>
        <taxon>Coniophorineae</taxon>
        <taxon>Coniophoraceae</taxon>
        <taxon>Coniophora</taxon>
    </lineage>
</organism>
<dbReference type="GeneID" id="19201639"/>
<feature type="compositionally biased region" description="Basic and acidic residues" evidence="2">
    <location>
        <begin position="40"/>
        <end position="51"/>
    </location>
</feature>
<feature type="compositionally biased region" description="Basic residues" evidence="2">
    <location>
        <begin position="1"/>
        <end position="13"/>
    </location>
</feature>
<comment type="caution">
    <text evidence="3">The sequence shown here is derived from an EMBL/GenBank/DDBJ whole genome shotgun (WGS) entry which is preliminary data.</text>
</comment>
<dbReference type="KEGG" id="cput:CONPUDRAFT_141530"/>
<dbReference type="Proteomes" id="UP000053558">
    <property type="component" value="Unassembled WGS sequence"/>
</dbReference>
<protein>
    <submittedName>
        <fullName evidence="3">Uncharacterized protein</fullName>
    </submittedName>
</protein>
<keyword evidence="1" id="KW-0175">Coiled coil</keyword>
<dbReference type="AlphaFoldDB" id="A0A5M3N8D5"/>
<keyword evidence="4" id="KW-1185">Reference proteome</keyword>
<evidence type="ECO:0000313" key="3">
    <source>
        <dbReference type="EMBL" id="EIW87417.1"/>
    </source>
</evidence>